<proteinExistence type="predicted"/>
<keyword evidence="3" id="KW-1185">Reference proteome</keyword>
<feature type="region of interest" description="Disordered" evidence="1">
    <location>
        <begin position="1"/>
        <end position="41"/>
    </location>
</feature>
<protein>
    <submittedName>
        <fullName evidence="2">Uncharacterized protein</fullName>
    </submittedName>
</protein>
<dbReference type="EMBL" id="OZ020101">
    <property type="protein sequence ID" value="CAK9274359.1"/>
    <property type="molecule type" value="Genomic_DNA"/>
</dbReference>
<dbReference type="InterPro" id="IPR021899">
    <property type="entry name" value="DUF3511"/>
</dbReference>
<name>A0ABP0X5K8_9BRYO</name>
<dbReference type="Pfam" id="PF12023">
    <property type="entry name" value="DUF3511"/>
    <property type="match status" value="1"/>
</dbReference>
<evidence type="ECO:0000313" key="3">
    <source>
        <dbReference type="Proteomes" id="UP001497444"/>
    </source>
</evidence>
<evidence type="ECO:0000313" key="2">
    <source>
        <dbReference type="EMBL" id="CAK9274359.1"/>
    </source>
</evidence>
<organism evidence="2 3">
    <name type="scientific">Sphagnum jensenii</name>
    <dbReference type="NCBI Taxonomy" id="128206"/>
    <lineage>
        <taxon>Eukaryota</taxon>
        <taxon>Viridiplantae</taxon>
        <taxon>Streptophyta</taxon>
        <taxon>Embryophyta</taxon>
        <taxon>Bryophyta</taxon>
        <taxon>Sphagnophytina</taxon>
        <taxon>Sphagnopsida</taxon>
        <taxon>Sphagnales</taxon>
        <taxon>Sphagnaceae</taxon>
        <taxon>Sphagnum</taxon>
    </lineage>
</organism>
<reference evidence="2" key="1">
    <citation type="submission" date="2024-02" db="EMBL/GenBank/DDBJ databases">
        <authorList>
            <consortium name="ELIXIR-Norway"/>
            <consortium name="Elixir Norway"/>
        </authorList>
    </citation>
    <scope>NUCLEOTIDE SEQUENCE</scope>
</reference>
<dbReference type="PANTHER" id="PTHR33193">
    <property type="entry name" value="DOMAIN PROTEIN, PUTATIVE (DUF3511)-RELATED"/>
    <property type="match status" value="1"/>
</dbReference>
<gene>
    <name evidence="2" type="ORF">CSSPJE1EN1_LOCUS19837</name>
</gene>
<feature type="compositionally biased region" description="Polar residues" evidence="1">
    <location>
        <begin position="1"/>
        <end position="34"/>
    </location>
</feature>
<sequence>MQRWSNQYPGTSPQTSNNWKGQGMKSSKNSQSPWNLYADPEMKRKKRVATYKVLTVEGKMKQTVRNSCRWLKAKFIEARYGWW</sequence>
<accession>A0ABP0X5K8</accession>
<evidence type="ECO:0000256" key="1">
    <source>
        <dbReference type="SAM" id="MobiDB-lite"/>
    </source>
</evidence>
<dbReference type="Proteomes" id="UP001497444">
    <property type="component" value="Chromosome 6"/>
</dbReference>
<dbReference type="PANTHER" id="PTHR33193:SF13">
    <property type="entry name" value="EXPRESSED PROTEIN"/>
    <property type="match status" value="1"/>
</dbReference>